<dbReference type="InterPro" id="IPR007522">
    <property type="entry name" value="CRISPR-assoc_prot_TM1795"/>
</dbReference>
<dbReference type="RefSeq" id="WP_220198773.1">
    <property type="nucleotide sequence ID" value="NZ_BNJF01000006.1"/>
</dbReference>
<dbReference type="NCBIfam" id="TIGR01894">
    <property type="entry name" value="cas_TM1795_cmr1"/>
    <property type="match status" value="1"/>
</dbReference>
<comment type="caution">
    <text evidence="3">The sequence shown here is derived from an EMBL/GenBank/DDBJ whole genome shotgun (WGS) entry which is preliminary data.</text>
</comment>
<reference evidence="3" key="1">
    <citation type="submission" date="2020-10" db="EMBL/GenBank/DDBJ databases">
        <title>Taxonomic study of unclassified bacteria belonging to the class Ktedonobacteria.</title>
        <authorList>
            <person name="Yabe S."/>
            <person name="Wang C.M."/>
            <person name="Zheng Y."/>
            <person name="Sakai Y."/>
            <person name="Cavaletti L."/>
            <person name="Monciardini P."/>
            <person name="Donadio S."/>
        </authorList>
    </citation>
    <scope>NUCLEOTIDE SEQUENCE</scope>
    <source>
        <strain evidence="3">SOSP1-1</strain>
    </source>
</reference>
<dbReference type="AlphaFoldDB" id="A0A8J3MX63"/>
<evidence type="ECO:0000256" key="1">
    <source>
        <dbReference type="ARBA" id="ARBA00023118"/>
    </source>
</evidence>
<dbReference type="InterPro" id="IPR005537">
    <property type="entry name" value="RAMP_III_fam"/>
</dbReference>
<evidence type="ECO:0000313" key="4">
    <source>
        <dbReference type="Proteomes" id="UP000612362"/>
    </source>
</evidence>
<protein>
    <submittedName>
        <fullName evidence="3">Type III-B CRISPR module RAMP protein Cmr1</fullName>
    </submittedName>
</protein>
<dbReference type="EMBL" id="BNJF01000006">
    <property type="protein sequence ID" value="GHO49661.1"/>
    <property type="molecule type" value="Genomic_DNA"/>
</dbReference>
<dbReference type="GO" id="GO:0051607">
    <property type="term" value="P:defense response to virus"/>
    <property type="evidence" value="ECO:0007669"/>
    <property type="project" value="UniProtKB-KW"/>
</dbReference>
<feature type="domain" description="CRISPR type III-associated protein" evidence="2">
    <location>
        <begin position="27"/>
        <end position="236"/>
    </location>
</feature>
<keyword evidence="4" id="KW-1185">Reference proteome</keyword>
<proteinExistence type="predicted"/>
<keyword evidence="1" id="KW-0051">Antiviral defense</keyword>
<dbReference type="Proteomes" id="UP000612362">
    <property type="component" value="Unassembled WGS sequence"/>
</dbReference>
<evidence type="ECO:0000259" key="2">
    <source>
        <dbReference type="Pfam" id="PF03787"/>
    </source>
</evidence>
<gene>
    <name evidence="3" type="ORF">KSX_78240</name>
</gene>
<name>A0A8J3MX63_9CHLR</name>
<dbReference type="Pfam" id="PF03787">
    <property type="entry name" value="RAMPs"/>
    <property type="match status" value="1"/>
</dbReference>
<sequence length="486" mass="55563">MGRKQPPEPHKLIPKDTSDIITQTREYELITPLFGGGAVPGEADEDLPIRGTEIRGQLRFWWRACRGGLTKKNQKERNIRSNEQILADMLARENAIWGAATKHKEEIHKQEQGEVQRRLNTVYLSIEVLNENRGEPINAYIVRETRGGNGKRKFVPYPIRDIPGYASFPLQPSQKELQTALTPHDVPLKEVRKGIIFTLTISYHKDYKEDVEAALWAWETFGGVGARTRRGFGALRCLSINGDPELVNLAPSQSDQVIGWLNERLKDHVIVGTWPSHVPYLPKEFGEGTDIVIFKTSTSGEENKALYEIWNRLIQGLKDFRQSKRRQESVWPETHFINYLKNNPTSPTDYKGLKKFPKAQFGLPIVFPLHNNKHPNNIKRKDSQLHLQPNTHERFSSPIILKPIACESGCYKGFALLLKGSRLERGSLILHLIEEQTKEKKEIGTFETYLAEPEQVLISSGHSFSIVTDKGKNTLRAFMEFMSKRR</sequence>
<organism evidence="3 4">
    <name type="scientific">Ktedonospora formicarum</name>
    <dbReference type="NCBI Taxonomy" id="2778364"/>
    <lineage>
        <taxon>Bacteria</taxon>
        <taxon>Bacillati</taxon>
        <taxon>Chloroflexota</taxon>
        <taxon>Ktedonobacteria</taxon>
        <taxon>Ktedonobacterales</taxon>
        <taxon>Ktedonobacteraceae</taxon>
        <taxon>Ktedonospora</taxon>
    </lineage>
</organism>
<accession>A0A8J3MX63</accession>
<evidence type="ECO:0000313" key="3">
    <source>
        <dbReference type="EMBL" id="GHO49661.1"/>
    </source>
</evidence>